<dbReference type="Gene3D" id="2.30.110.50">
    <property type="match status" value="1"/>
</dbReference>
<dbReference type="Gene3D" id="4.10.220.110">
    <property type="match status" value="1"/>
</dbReference>
<sequence>MIAAGAAVLALAAGIGWMVQGRDADRQLAAVAAAGKDDVARADNDHMAPAAATASAADGASGPVGGAAPADGPSPAAVIQEDRVAQAQDKEQSLSDMLDEGGTPIKADHAALAKTLEATPAAAKSAPRAHQKVVAKEKAKPKSTNVAKAETDAETTPEQENDIALLSALITHAQAEELPRTRVRRPQQNRRMQGARMSVAIVQQVLEALGGFASVTRLYELKLDGAESPLMVEAFAADESLQAICARDVIALSTDAHIDLASLLGKPAALEASLADGTRTSFSGFINQAAMLGSFGGLARYRLRLTPWLWGLSQVRNSRVWQDKTVIEIVESVFQAYAPLAQWRWSDETASFMAAAGARSYCCQYRESDFDFVTRLLTEEGLAWRFEEVEGGQSMVLFANSSATTATPEDASSAAGGGIRFHGARAAEATDTIQALRSHRSLRAGLSTVLSYDYKAKKAVTASVPTNAPVGGANAPVLESYDTPGQYFFADGAQAQRYALLQMEANEARRQLWDARSTVRTLRAGTRFALTQGPLAAGDQEPQYVVLRVVSVGVNNLPTPAKQGLAELFGPIPELLDEALAEQPENFAAVIAQAGDSGYANHFEAITATTPWRPVVGENGLRHHPKPTAHGSQSALVSDSESDTAVFQSAHDHGVSGQGNLAGGNGPLWHGAAADNAGHRNSAAQWGIRSKEFGGAGYNQLLFDDTDNQGRIQLKSSHGASELNLGHLIHAADNYRGSLRGTGAELRTDGYGAVRAGAGLLISSYKITHGADQREPAGDNTAGMALLKQAMTLGETFSGAAKTHETVAYASHLGAAKADNSKLDDKAAPLKALFTATSGMLSQESIDAAKADAPGKPVAPGDDKVPHSSAGIIAIAAKAGLGVLAGQNLQLANGETITVMSGQDTQFATGGQMRVHCGQAIGLLGGAVKAGESNVGLQMIAAKDAIDIQAHADVMNVQARDEVNIVSANAHIDWAAAKSISLSTAGGANITITGGDITVQCPGKITIHAGKKIFSGPAKTAFPLPVMPSSTMPETPVNFRLLLADIPGANGRPFPNRPWNIVRLNGDKAGATDDANWQKVLLRGTSDAKGECVLTEDQKNMLWSEVMQRPGAVWLVSGPNATPLSFIKLAASDADKTDRKTLDSHNYAISQEHVDDEHKQFLRGWVEHDYADKLNAKAKNETKA</sequence>
<dbReference type="EMBL" id="BKCJ010008035">
    <property type="protein sequence ID" value="GEU80227.1"/>
    <property type="molecule type" value="Genomic_DNA"/>
</dbReference>
<dbReference type="NCBIfam" id="TIGR01646">
    <property type="entry name" value="vgr_GE"/>
    <property type="match status" value="1"/>
</dbReference>
<feature type="compositionally biased region" description="Basic and acidic residues" evidence="1">
    <location>
        <begin position="80"/>
        <end position="93"/>
    </location>
</feature>
<protein>
    <recommendedName>
        <fullName evidence="6">Rhs element Vgr protein</fullName>
    </recommendedName>
</protein>
<dbReference type="InterPro" id="IPR028244">
    <property type="entry name" value="T6SS_Rhs_Vgr_dom"/>
</dbReference>
<dbReference type="InterPro" id="IPR018769">
    <property type="entry name" value="VgrG2_DUF2345"/>
</dbReference>
<feature type="region of interest" description="Disordered" evidence="1">
    <location>
        <begin position="50"/>
        <end position="103"/>
    </location>
</feature>
<evidence type="ECO:0000313" key="5">
    <source>
        <dbReference type="EMBL" id="GEU80227.1"/>
    </source>
</evidence>
<dbReference type="InterPro" id="IPR006533">
    <property type="entry name" value="T6SS_Vgr_RhsGE"/>
</dbReference>
<reference evidence="5" key="1">
    <citation type="journal article" date="2019" name="Sci. Rep.">
        <title>Draft genome of Tanacetum cinerariifolium, the natural source of mosquito coil.</title>
        <authorList>
            <person name="Yamashiro T."/>
            <person name="Shiraishi A."/>
            <person name="Satake H."/>
            <person name="Nakayama K."/>
        </authorList>
    </citation>
    <scope>NUCLEOTIDE SEQUENCE</scope>
</reference>
<feature type="chain" id="PRO_5026725127" description="Rhs element Vgr protein" evidence="2">
    <location>
        <begin position="25"/>
        <end position="1184"/>
    </location>
</feature>
<feature type="domain" description="Putative type VI secretion system Rhs element associated Vgr" evidence="4">
    <location>
        <begin position="691"/>
        <end position="801"/>
    </location>
</feature>
<dbReference type="SUPFAM" id="SSF69279">
    <property type="entry name" value="Phage tail proteins"/>
    <property type="match status" value="2"/>
</dbReference>
<organism evidence="5">
    <name type="scientific">Tanacetum cinerariifolium</name>
    <name type="common">Dalmatian daisy</name>
    <name type="synonym">Chrysanthemum cinerariifolium</name>
    <dbReference type="NCBI Taxonomy" id="118510"/>
    <lineage>
        <taxon>Eukaryota</taxon>
        <taxon>Viridiplantae</taxon>
        <taxon>Streptophyta</taxon>
        <taxon>Embryophyta</taxon>
        <taxon>Tracheophyta</taxon>
        <taxon>Spermatophyta</taxon>
        <taxon>Magnoliopsida</taxon>
        <taxon>eudicotyledons</taxon>
        <taxon>Gunneridae</taxon>
        <taxon>Pentapetalae</taxon>
        <taxon>asterids</taxon>
        <taxon>campanulids</taxon>
        <taxon>Asterales</taxon>
        <taxon>Asteraceae</taxon>
        <taxon>Asteroideae</taxon>
        <taxon>Anthemideae</taxon>
        <taxon>Anthemidinae</taxon>
        <taxon>Tanacetum</taxon>
    </lineage>
</organism>
<accession>A0A6L2N453</accession>
<keyword evidence="2" id="KW-0732">Signal</keyword>
<feature type="compositionally biased region" description="Low complexity" evidence="1">
    <location>
        <begin position="50"/>
        <end position="78"/>
    </location>
</feature>
<dbReference type="Pfam" id="PF13296">
    <property type="entry name" value="T6SS_Vgr"/>
    <property type="match status" value="1"/>
</dbReference>
<proteinExistence type="predicted"/>
<feature type="domain" description="DUF2345" evidence="3">
    <location>
        <begin position="862"/>
        <end position="1018"/>
    </location>
</feature>
<dbReference type="InterPro" id="IPR017847">
    <property type="entry name" value="T6SS_RhsGE_Vgr_subset"/>
</dbReference>
<feature type="signal peptide" evidence="2">
    <location>
        <begin position="1"/>
        <end position="24"/>
    </location>
</feature>
<dbReference type="AlphaFoldDB" id="A0A6L2N453"/>
<gene>
    <name evidence="5" type="ORF">Tci_052205</name>
</gene>
<feature type="region of interest" description="Disordered" evidence="1">
    <location>
        <begin position="119"/>
        <end position="158"/>
    </location>
</feature>
<evidence type="ECO:0000259" key="4">
    <source>
        <dbReference type="Pfam" id="PF13296"/>
    </source>
</evidence>
<name>A0A6L2N453_TANCI</name>
<dbReference type="Gene3D" id="3.55.50.10">
    <property type="entry name" value="Baseplate protein-like domains"/>
    <property type="match status" value="1"/>
</dbReference>
<dbReference type="Pfam" id="PF05954">
    <property type="entry name" value="Phage_GPD"/>
    <property type="match status" value="1"/>
</dbReference>
<evidence type="ECO:0000256" key="1">
    <source>
        <dbReference type="SAM" id="MobiDB-lite"/>
    </source>
</evidence>
<comment type="caution">
    <text evidence="5">The sequence shown here is derived from an EMBL/GenBank/DDBJ whole genome shotgun (WGS) entry which is preliminary data.</text>
</comment>
<dbReference type="Pfam" id="PF10106">
    <property type="entry name" value="DUF2345"/>
    <property type="match status" value="1"/>
</dbReference>
<dbReference type="NCBIfam" id="TIGR03361">
    <property type="entry name" value="VI_Rhs_Vgr"/>
    <property type="match status" value="1"/>
</dbReference>
<evidence type="ECO:0000259" key="3">
    <source>
        <dbReference type="Pfam" id="PF10106"/>
    </source>
</evidence>
<evidence type="ECO:0000256" key="2">
    <source>
        <dbReference type="SAM" id="SignalP"/>
    </source>
</evidence>
<evidence type="ECO:0008006" key="6">
    <source>
        <dbReference type="Google" id="ProtNLM"/>
    </source>
</evidence>